<dbReference type="STRING" id="629680.SAMN04489751_2342"/>
<reference evidence="3" key="1">
    <citation type="submission" date="2016-10" db="EMBL/GenBank/DDBJ databases">
        <authorList>
            <person name="Varghese N."/>
            <person name="Submissions S."/>
        </authorList>
    </citation>
    <scope>NUCLEOTIDE SEQUENCE [LARGE SCALE GENOMIC DNA]</scope>
    <source>
        <strain evidence="3">DSM 22082</strain>
    </source>
</reference>
<protein>
    <submittedName>
        <fullName evidence="3">Regulatory protein, luxR family</fullName>
    </submittedName>
</protein>
<dbReference type="Pfam" id="PF00196">
    <property type="entry name" value="GerE"/>
    <property type="match status" value="1"/>
</dbReference>
<keyword evidence="4" id="KW-1185">Reference proteome</keyword>
<dbReference type="InterPro" id="IPR000792">
    <property type="entry name" value="Tscrpt_reg_LuxR_C"/>
</dbReference>
<organism evidence="3 4">
    <name type="scientific">Brevibacterium sandarakinum</name>
    <dbReference type="NCBI Taxonomy" id="629680"/>
    <lineage>
        <taxon>Bacteria</taxon>
        <taxon>Bacillati</taxon>
        <taxon>Actinomycetota</taxon>
        <taxon>Actinomycetes</taxon>
        <taxon>Micrococcales</taxon>
        <taxon>Brevibacteriaceae</taxon>
        <taxon>Brevibacterium</taxon>
    </lineage>
</organism>
<dbReference type="SUPFAM" id="SSF46894">
    <property type="entry name" value="C-terminal effector domain of the bipartite response regulators"/>
    <property type="match status" value="1"/>
</dbReference>
<feature type="domain" description="HTH luxR-type" evidence="2">
    <location>
        <begin position="714"/>
        <end position="779"/>
    </location>
</feature>
<dbReference type="GO" id="GO:0003677">
    <property type="term" value="F:DNA binding"/>
    <property type="evidence" value="ECO:0007669"/>
    <property type="project" value="InterPro"/>
</dbReference>
<evidence type="ECO:0000313" key="3">
    <source>
        <dbReference type="EMBL" id="SDS58407.1"/>
    </source>
</evidence>
<dbReference type="Gene3D" id="1.10.10.10">
    <property type="entry name" value="Winged helix-like DNA-binding domain superfamily/Winged helix DNA-binding domain"/>
    <property type="match status" value="1"/>
</dbReference>
<accession>A0A1H1TDQ3</accession>
<feature type="region of interest" description="Disordered" evidence="1">
    <location>
        <begin position="295"/>
        <end position="351"/>
    </location>
</feature>
<gene>
    <name evidence="3" type="ORF">SAMN04489751_2342</name>
</gene>
<evidence type="ECO:0000313" key="4">
    <source>
        <dbReference type="Proteomes" id="UP000199700"/>
    </source>
</evidence>
<dbReference type="CDD" id="cd06170">
    <property type="entry name" value="LuxR_C_like"/>
    <property type="match status" value="1"/>
</dbReference>
<dbReference type="OrthoDB" id="4807777at2"/>
<dbReference type="SMART" id="SM00421">
    <property type="entry name" value="HTH_LUXR"/>
    <property type="match status" value="1"/>
</dbReference>
<dbReference type="InterPro" id="IPR036388">
    <property type="entry name" value="WH-like_DNA-bd_sf"/>
</dbReference>
<dbReference type="EMBL" id="LT629739">
    <property type="protein sequence ID" value="SDS58407.1"/>
    <property type="molecule type" value="Genomic_DNA"/>
</dbReference>
<dbReference type="AlphaFoldDB" id="A0A1H1TDQ3"/>
<dbReference type="PROSITE" id="PS50043">
    <property type="entry name" value="HTH_LUXR_2"/>
    <property type="match status" value="1"/>
</dbReference>
<dbReference type="InterPro" id="IPR016032">
    <property type="entry name" value="Sig_transdc_resp-reg_C-effctor"/>
</dbReference>
<sequence length="783" mass="84675">MKKPTGEQNQTSGVAESSTEFAHELGLKDDSVTAELFAASGGNLILGRAAAGAAASAVANEADPSEVSALRDVSSTVFADYVASLVSDFDLGLTSSDAYQAAILSHLSIFTRQTALMVVSVVGPRVNGEFGLGLRDPEGVLMRLRMEGTLVPVHTEDERRLYRIPSLIAGHLRLAMAKSPGSSTLISALVVALADHLENSQVVEAHILDDVLTLSRRFEQWQQLARIQESVGLPMFLIAPHAACAAFGHLPVQVLSEVPVLGFLGAMTDDVLDRLANGSSGEDIRTVVMQETKAGRMRAFFPGPNDRGRGNLPQRPSPYAEHSSTDSQPNAAHPESGEASEPVGTSPVDSGRADFISTLGRMISLTREDRHEEAVSIGLAWSSRKHGRWAQLTVRLLTAISLFHRSQFRRSVSILGEIESDVVSGHVDGDFLLPAVTAWTALASVVSGDHDRADRALSGLDEELRSSLLVEELVRPAAHVASALRALDRLDLELAEQELDSLSAYPENRSLWAYLPAIGRTIAILTASTESSLLFVNDDVEKYQDPSAMSATGRDLLAASKSMIFIGLGQLKRAEVELEHMSQTSDARIALKVRVELVAGRLENVISMVDTWFYHSSLTPVRRAELAVIKAAALLRIGRQNEAVAEFVTAIDLSTWVSSLLPVAMLPQADRNRLLDLTSSHEVWDDAYARFSGHFHSREELLLRLRTVGSIAVGSATIPQLSSGEAQLLELLSQGLSISQISTELHQVTGTVKNRLSALYRKFDVSGRSEVITRARAMGFLTQ</sequence>
<proteinExistence type="predicted"/>
<dbReference type="GO" id="GO:0006355">
    <property type="term" value="P:regulation of DNA-templated transcription"/>
    <property type="evidence" value="ECO:0007669"/>
    <property type="project" value="InterPro"/>
</dbReference>
<evidence type="ECO:0000259" key="2">
    <source>
        <dbReference type="PROSITE" id="PS50043"/>
    </source>
</evidence>
<dbReference type="Proteomes" id="UP000199700">
    <property type="component" value="Chromosome"/>
</dbReference>
<evidence type="ECO:0000256" key="1">
    <source>
        <dbReference type="SAM" id="MobiDB-lite"/>
    </source>
</evidence>
<dbReference type="RefSeq" id="WP_157691429.1">
    <property type="nucleotide sequence ID" value="NZ_LT629739.1"/>
</dbReference>
<name>A0A1H1TDQ3_BRESA</name>